<sequence length="58" mass="6758">MILSKETLNNCLRKRFAALGGARKFAYRYDMFNFLRSVCLASRIARPIIQRFPNSLDC</sequence>
<dbReference type="EMBL" id="OCMU01000001">
    <property type="protein sequence ID" value="SOD16669.1"/>
    <property type="molecule type" value="Genomic_DNA"/>
</dbReference>
<reference evidence="2 4" key="2">
    <citation type="submission" date="2017-09" db="EMBL/GenBank/DDBJ databases">
        <authorList>
            <person name="Ehlers B."/>
            <person name="Leendertz F.H."/>
        </authorList>
    </citation>
    <scope>NUCLEOTIDE SEQUENCE [LARGE SCALE GENOMIC DNA]</scope>
    <source>
        <strain evidence="2 4">Nm42</strain>
    </source>
</reference>
<evidence type="ECO:0000313" key="2">
    <source>
        <dbReference type="EMBL" id="SOD16669.1"/>
    </source>
</evidence>
<protein>
    <submittedName>
        <fullName evidence="1">Uncharacterized protein</fullName>
    </submittedName>
</protein>
<dbReference type="EMBL" id="FOFX01000003">
    <property type="protein sequence ID" value="SEP73293.1"/>
    <property type="molecule type" value="Genomic_DNA"/>
</dbReference>
<accession>A0A1H9AA32</accession>
<reference evidence="1 3" key="1">
    <citation type="submission" date="2016-10" db="EMBL/GenBank/DDBJ databases">
        <authorList>
            <person name="de Groot N.N."/>
        </authorList>
    </citation>
    <scope>NUCLEOTIDE SEQUENCE [LARGE SCALE GENOMIC DNA]</scope>
    <source>
        <strain evidence="1 3">Nm9</strain>
    </source>
</reference>
<name>A0A1H9AA32_9PROT</name>
<evidence type="ECO:0000313" key="3">
    <source>
        <dbReference type="Proteomes" id="UP000181998"/>
    </source>
</evidence>
<dbReference type="Proteomes" id="UP000181998">
    <property type="component" value="Unassembled WGS sequence"/>
</dbReference>
<organism evidence="1 3">
    <name type="scientific">Nitrosomonas ureae</name>
    <dbReference type="NCBI Taxonomy" id="44577"/>
    <lineage>
        <taxon>Bacteria</taxon>
        <taxon>Pseudomonadati</taxon>
        <taxon>Pseudomonadota</taxon>
        <taxon>Betaproteobacteria</taxon>
        <taxon>Nitrosomonadales</taxon>
        <taxon>Nitrosomonadaceae</taxon>
        <taxon>Nitrosomonas</taxon>
    </lineage>
</organism>
<dbReference type="Proteomes" id="UP000219335">
    <property type="component" value="Unassembled WGS sequence"/>
</dbReference>
<gene>
    <name evidence="1" type="ORF">SAMN05421510_100314</name>
    <name evidence="2" type="ORF">SAMN06297164_0689</name>
</gene>
<evidence type="ECO:0000313" key="4">
    <source>
        <dbReference type="Proteomes" id="UP000219335"/>
    </source>
</evidence>
<dbReference type="AlphaFoldDB" id="A0A1H9AA32"/>
<evidence type="ECO:0000313" key="1">
    <source>
        <dbReference type="EMBL" id="SEP73293.1"/>
    </source>
</evidence>
<proteinExistence type="predicted"/>